<dbReference type="InterPro" id="IPR029787">
    <property type="entry name" value="Nucleotide_cyclase"/>
</dbReference>
<dbReference type="NCBIfam" id="TIGR00254">
    <property type="entry name" value="GGDEF"/>
    <property type="match status" value="1"/>
</dbReference>
<dbReference type="Pfam" id="PF07695">
    <property type="entry name" value="7TMR-DISM_7TM"/>
    <property type="match status" value="1"/>
</dbReference>
<dbReference type="Gene3D" id="3.30.70.270">
    <property type="match status" value="1"/>
</dbReference>
<dbReference type="EC" id="2.7.7.65" evidence="2"/>
<protein>
    <recommendedName>
        <fullName evidence="2">diguanylate cyclase</fullName>
        <ecNumber evidence="2">2.7.7.65</ecNumber>
    </recommendedName>
</protein>
<comment type="catalytic activity">
    <reaction evidence="3">
        <text>2 GTP = 3',3'-c-di-GMP + 2 diphosphate</text>
        <dbReference type="Rhea" id="RHEA:24898"/>
        <dbReference type="ChEBI" id="CHEBI:33019"/>
        <dbReference type="ChEBI" id="CHEBI:37565"/>
        <dbReference type="ChEBI" id="CHEBI:58805"/>
        <dbReference type="EC" id="2.7.7.65"/>
    </reaction>
</comment>
<feature type="transmembrane region" description="Helical" evidence="4">
    <location>
        <begin position="173"/>
        <end position="195"/>
    </location>
</feature>
<evidence type="ECO:0000256" key="3">
    <source>
        <dbReference type="ARBA" id="ARBA00034247"/>
    </source>
</evidence>
<dbReference type="InterPro" id="IPR011623">
    <property type="entry name" value="7TMR_DISM_rcpt_extracell_dom1"/>
</dbReference>
<dbReference type="PANTHER" id="PTHR45138:SF9">
    <property type="entry name" value="DIGUANYLATE CYCLASE DGCM-RELATED"/>
    <property type="match status" value="1"/>
</dbReference>
<dbReference type="AlphaFoldDB" id="A0A1Y5Q660"/>
<gene>
    <name evidence="6" type="ORF">STPYR_10177</name>
</gene>
<dbReference type="CDD" id="cd01949">
    <property type="entry name" value="GGDEF"/>
    <property type="match status" value="1"/>
</dbReference>
<comment type="cofactor">
    <cofactor evidence="1">
        <name>Mg(2+)</name>
        <dbReference type="ChEBI" id="CHEBI:18420"/>
    </cofactor>
</comment>
<dbReference type="Pfam" id="PF00990">
    <property type="entry name" value="GGDEF"/>
    <property type="match status" value="1"/>
</dbReference>
<proteinExistence type="predicted"/>
<feature type="transmembrane region" description="Helical" evidence="4">
    <location>
        <begin position="202"/>
        <end position="219"/>
    </location>
</feature>
<dbReference type="PROSITE" id="PS50887">
    <property type="entry name" value="GGDEF"/>
    <property type="match status" value="1"/>
</dbReference>
<dbReference type="InterPro" id="IPR050469">
    <property type="entry name" value="Diguanylate_Cyclase"/>
</dbReference>
<dbReference type="PANTHER" id="PTHR45138">
    <property type="entry name" value="REGULATORY COMPONENTS OF SENSORY TRANSDUCTION SYSTEM"/>
    <property type="match status" value="1"/>
</dbReference>
<feature type="transmembrane region" description="Helical" evidence="4">
    <location>
        <begin position="327"/>
        <end position="346"/>
    </location>
</feature>
<feature type="transmembrane region" description="Helical" evidence="4">
    <location>
        <begin position="297"/>
        <end position="320"/>
    </location>
</feature>
<dbReference type="SMART" id="SM00267">
    <property type="entry name" value="GGDEF"/>
    <property type="match status" value="1"/>
</dbReference>
<dbReference type="FunFam" id="3.30.70.270:FF:000001">
    <property type="entry name" value="Diguanylate cyclase domain protein"/>
    <property type="match status" value="1"/>
</dbReference>
<feature type="transmembrane region" description="Helical" evidence="4">
    <location>
        <begin position="271"/>
        <end position="291"/>
    </location>
</feature>
<evidence type="ECO:0000256" key="1">
    <source>
        <dbReference type="ARBA" id="ARBA00001946"/>
    </source>
</evidence>
<accession>A0A1Y5Q660</accession>
<keyword evidence="4" id="KW-0472">Membrane</keyword>
<feature type="transmembrane region" description="Helical" evidence="4">
    <location>
        <begin position="358"/>
        <end position="375"/>
    </location>
</feature>
<name>A0A1Y5Q660_9GAMM</name>
<reference evidence="6" key="1">
    <citation type="submission" date="2016-03" db="EMBL/GenBank/DDBJ databases">
        <authorList>
            <person name="Ploux O."/>
        </authorList>
    </citation>
    <scope>NUCLEOTIDE SEQUENCE</scope>
    <source>
        <strain evidence="6">UC10</strain>
    </source>
</reference>
<dbReference type="GO" id="GO:0052621">
    <property type="term" value="F:diguanylate cyclase activity"/>
    <property type="evidence" value="ECO:0007669"/>
    <property type="project" value="UniProtKB-EC"/>
</dbReference>
<dbReference type="EMBL" id="FLTS01000001">
    <property type="protein sequence ID" value="SBV35247.1"/>
    <property type="molecule type" value="Genomic_DNA"/>
</dbReference>
<keyword evidence="4" id="KW-0812">Transmembrane</keyword>
<dbReference type="InterPro" id="IPR000160">
    <property type="entry name" value="GGDEF_dom"/>
</dbReference>
<organism evidence="6">
    <name type="scientific">uncultured Stenotrophomonas sp</name>
    <dbReference type="NCBI Taxonomy" id="165438"/>
    <lineage>
        <taxon>Bacteria</taxon>
        <taxon>Pseudomonadati</taxon>
        <taxon>Pseudomonadota</taxon>
        <taxon>Gammaproteobacteria</taxon>
        <taxon>Lysobacterales</taxon>
        <taxon>Lysobacteraceae</taxon>
        <taxon>Stenotrophomonas</taxon>
        <taxon>environmental samples</taxon>
    </lineage>
</organism>
<evidence type="ECO:0000256" key="4">
    <source>
        <dbReference type="SAM" id="Phobius"/>
    </source>
</evidence>
<sequence length="559" mass="61944">MEQMPERQGVGHGCAGWRWGAWLLAALLLSVVPALSASPLQAGKDYLLFGHATDQQAPVRACTPEMLERLHERVEIPPPAGGWSGAPQALEVFNVFHGEVMIHQGERTVCGHAQDARTRDSRFRAGTGMVAVPAAGSMAPIGVAWERPLKPGWIPVLRLGAPSPVQQRDTARLLVRTSCLAIALALALSAVMGFLSTRSRDFLFYVLVCLLMMLWQAVFSGLSGYPRPWLPIGDAAPQWLVAMSALAYAALVWLMWWICGGWRRLPVLRAGLRWLSALLLCIALLAPWLPFAALSVVAVWLDHGFAVACLLSFAVGVWLLRRRDYNAMDGIIALLPLLAMVLADWFHAEWLVRYRIEIIQLAVSWFLIISAFSLNRSLDLLRRQRDEMRQLAHTDMLTGLPNRRAGLRQLERHMQQSRKDAQPLAIGFLDIDLFKQINDRFGHDVGDEVLVSVANALLGAVRNRDDVIRMGGEEFLILLPGAGVDGALPRLEQLRDRIGQQAQELRHDGLVITASIGLAEMQPGDDMAALLRRADNAMYRAKRGGRNRVVDARTQPDVI</sequence>
<feature type="domain" description="GGDEF" evidence="5">
    <location>
        <begin position="422"/>
        <end position="554"/>
    </location>
</feature>
<dbReference type="InterPro" id="IPR043128">
    <property type="entry name" value="Rev_trsase/Diguanyl_cyclase"/>
</dbReference>
<evidence type="ECO:0000256" key="2">
    <source>
        <dbReference type="ARBA" id="ARBA00012528"/>
    </source>
</evidence>
<dbReference type="SUPFAM" id="SSF55073">
    <property type="entry name" value="Nucleotide cyclase"/>
    <property type="match status" value="1"/>
</dbReference>
<feature type="transmembrane region" description="Helical" evidence="4">
    <location>
        <begin position="239"/>
        <end position="259"/>
    </location>
</feature>
<keyword evidence="4" id="KW-1133">Transmembrane helix</keyword>
<evidence type="ECO:0000259" key="5">
    <source>
        <dbReference type="PROSITE" id="PS50887"/>
    </source>
</evidence>
<evidence type="ECO:0000313" key="6">
    <source>
        <dbReference type="EMBL" id="SBV35247.1"/>
    </source>
</evidence>